<sequence>MARLVKNYGTTEEGGTPKIRRFERLKDRQRQREAAEQAVSEQLGRLDIQEQASRKPPRTPSPPGRGDVGSALPPTDQLEVISPESMELERDRSKDEEIVNSALIHLLVTTTLCSGIGTIAGREGLAWMPTRQTFRLGPAGDSICEAKTDGILYNGIGPGYTLAILEVKPYVRRIAQQKIEWQEACQMATWISTSLDAKTKDKRREGVLHTSDDGKYRRILISQDYRYLFITISEWGQAYERYLRGGSRPVTPPSKNSSPSQNRGRTATAAAMATQQTASWSTGPTAEAATGTTAAEPASTKAAATGPGTKEATESARHGNKATAEDLDDGNYLIMNCYGPYSLDDKRHVTIFLRNVIALILEVSDPWE</sequence>
<accession>A0AAJ0LZN2</accession>
<reference evidence="2" key="2">
    <citation type="submission" date="2023-06" db="EMBL/GenBank/DDBJ databases">
        <authorList>
            <consortium name="Lawrence Berkeley National Laboratory"/>
            <person name="Mondo S.J."/>
            <person name="Hensen N."/>
            <person name="Bonometti L."/>
            <person name="Westerberg I."/>
            <person name="Brannstrom I.O."/>
            <person name="Guillou S."/>
            <person name="Cros-Aarteil S."/>
            <person name="Calhoun S."/>
            <person name="Haridas S."/>
            <person name="Kuo A."/>
            <person name="Pangilinan J."/>
            <person name="Riley R."/>
            <person name="Labutti K."/>
            <person name="Andreopoulos B."/>
            <person name="Lipzen A."/>
            <person name="Chen C."/>
            <person name="Yanf M."/>
            <person name="Daum C."/>
            <person name="Ng V."/>
            <person name="Clum A."/>
            <person name="Steindorff A."/>
            <person name="Ohm R."/>
            <person name="Martin F."/>
            <person name="Silar P."/>
            <person name="Natvig D."/>
            <person name="Lalanne C."/>
            <person name="Gautier V."/>
            <person name="Ament-Velasquez S.L."/>
            <person name="Kruys A."/>
            <person name="Hutchinson M.I."/>
            <person name="Powell A.J."/>
            <person name="Barry K."/>
            <person name="Miller A.N."/>
            <person name="Grigoriev I.V."/>
            <person name="Debuchy R."/>
            <person name="Gladieux P."/>
            <person name="Thoren M.H."/>
            <person name="Johannesson H."/>
        </authorList>
    </citation>
    <scope>NUCLEOTIDE SEQUENCE</scope>
    <source>
        <strain evidence="2">CBS 333.67</strain>
    </source>
</reference>
<evidence type="ECO:0000313" key="3">
    <source>
        <dbReference type="Proteomes" id="UP001273166"/>
    </source>
</evidence>
<feature type="region of interest" description="Disordered" evidence="1">
    <location>
        <begin position="246"/>
        <end position="324"/>
    </location>
</feature>
<comment type="caution">
    <text evidence="2">The sequence shown here is derived from an EMBL/GenBank/DDBJ whole genome shotgun (WGS) entry which is preliminary data.</text>
</comment>
<dbReference type="RefSeq" id="XP_062719354.1">
    <property type="nucleotide sequence ID" value="XM_062867161.1"/>
</dbReference>
<dbReference type="EMBL" id="JAUDZG010000006">
    <property type="protein sequence ID" value="KAK3303574.1"/>
    <property type="molecule type" value="Genomic_DNA"/>
</dbReference>
<protein>
    <submittedName>
        <fullName evidence="2">Uncharacterized protein</fullName>
    </submittedName>
</protein>
<dbReference type="AlphaFoldDB" id="A0AAJ0LZN2"/>
<organism evidence="2 3">
    <name type="scientific">Chaetomium strumarium</name>
    <dbReference type="NCBI Taxonomy" id="1170767"/>
    <lineage>
        <taxon>Eukaryota</taxon>
        <taxon>Fungi</taxon>
        <taxon>Dikarya</taxon>
        <taxon>Ascomycota</taxon>
        <taxon>Pezizomycotina</taxon>
        <taxon>Sordariomycetes</taxon>
        <taxon>Sordariomycetidae</taxon>
        <taxon>Sordariales</taxon>
        <taxon>Chaetomiaceae</taxon>
        <taxon>Chaetomium</taxon>
    </lineage>
</organism>
<feature type="compositionally biased region" description="Polar residues" evidence="1">
    <location>
        <begin position="253"/>
        <end position="265"/>
    </location>
</feature>
<feature type="compositionally biased region" description="Basic and acidic residues" evidence="1">
    <location>
        <begin position="20"/>
        <end position="35"/>
    </location>
</feature>
<name>A0AAJ0LZN2_9PEZI</name>
<feature type="region of interest" description="Disordered" evidence="1">
    <location>
        <begin position="1"/>
        <end position="75"/>
    </location>
</feature>
<proteinExistence type="predicted"/>
<dbReference type="GeneID" id="87885990"/>
<evidence type="ECO:0000313" key="2">
    <source>
        <dbReference type="EMBL" id="KAK3303574.1"/>
    </source>
</evidence>
<keyword evidence="3" id="KW-1185">Reference proteome</keyword>
<gene>
    <name evidence="2" type="ORF">B0T15DRAFT_496114</name>
</gene>
<reference evidence="2" key="1">
    <citation type="journal article" date="2023" name="Mol. Phylogenet. Evol.">
        <title>Genome-scale phylogeny and comparative genomics of the fungal order Sordariales.</title>
        <authorList>
            <person name="Hensen N."/>
            <person name="Bonometti L."/>
            <person name="Westerberg I."/>
            <person name="Brannstrom I.O."/>
            <person name="Guillou S."/>
            <person name="Cros-Aarteil S."/>
            <person name="Calhoun S."/>
            <person name="Haridas S."/>
            <person name="Kuo A."/>
            <person name="Mondo S."/>
            <person name="Pangilinan J."/>
            <person name="Riley R."/>
            <person name="LaButti K."/>
            <person name="Andreopoulos B."/>
            <person name="Lipzen A."/>
            <person name="Chen C."/>
            <person name="Yan M."/>
            <person name="Daum C."/>
            <person name="Ng V."/>
            <person name="Clum A."/>
            <person name="Steindorff A."/>
            <person name="Ohm R.A."/>
            <person name="Martin F."/>
            <person name="Silar P."/>
            <person name="Natvig D.O."/>
            <person name="Lalanne C."/>
            <person name="Gautier V."/>
            <person name="Ament-Velasquez S.L."/>
            <person name="Kruys A."/>
            <person name="Hutchinson M.I."/>
            <person name="Powell A.J."/>
            <person name="Barry K."/>
            <person name="Miller A.N."/>
            <person name="Grigoriev I.V."/>
            <person name="Debuchy R."/>
            <person name="Gladieux P."/>
            <person name="Hiltunen Thoren M."/>
            <person name="Johannesson H."/>
        </authorList>
    </citation>
    <scope>NUCLEOTIDE SEQUENCE</scope>
    <source>
        <strain evidence="2">CBS 333.67</strain>
    </source>
</reference>
<dbReference type="Proteomes" id="UP001273166">
    <property type="component" value="Unassembled WGS sequence"/>
</dbReference>
<evidence type="ECO:0000256" key="1">
    <source>
        <dbReference type="SAM" id="MobiDB-lite"/>
    </source>
</evidence>
<feature type="compositionally biased region" description="Low complexity" evidence="1">
    <location>
        <begin position="266"/>
        <end position="305"/>
    </location>
</feature>